<reference evidence="2 3" key="1">
    <citation type="submission" date="2018-06" db="EMBL/GenBank/DDBJ databases">
        <authorList>
            <consortium name="Pathogen Informatics"/>
            <person name="Doyle S."/>
        </authorList>
    </citation>
    <scope>NUCLEOTIDE SEQUENCE [LARGE SCALE GENOMIC DNA]</scope>
    <source>
        <strain evidence="2 3">NCTC13156</strain>
    </source>
</reference>
<dbReference type="GO" id="GO:0016757">
    <property type="term" value="F:glycosyltransferase activity"/>
    <property type="evidence" value="ECO:0007669"/>
    <property type="project" value="UniProtKB-ARBA"/>
</dbReference>
<dbReference type="RefSeq" id="WP_244907982.1">
    <property type="nucleotide sequence ID" value="NZ_UGJF01000001.1"/>
</dbReference>
<dbReference type="Pfam" id="PF13439">
    <property type="entry name" value="Glyco_transf_4"/>
    <property type="match status" value="1"/>
</dbReference>
<feature type="domain" description="Glycosyltransferase subfamily 4-like N-terminal" evidence="1">
    <location>
        <begin position="75"/>
        <end position="183"/>
    </location>
</feature>
<dbReference type="AlphaFoldDB" id="A0A377Q1G5"/>
<proteinExistence type="predicted"/>
<protein>
    <submittedName>
        <fullName evidence="2">Glycosyltransferase</fullName>
    </submittedName>
</protein>
<evidence type="ECO:0000313" key="3">
    <source>
        <dbReference type="Proteomes" id="UP000255269"/>
    </source>
</evidence>
<dbReference type="EMBL" id="UGJF01000001">
    <property type="protein sequence ID" value="STQ88311.1"/>
    <property type="molecule type" value="Genomic_DNA"/>
</dbReference>
<name>A0A377Q1G5_9HELI</name>
<dbReference type="Proteomes" id="UP000255269">
    <property type="component" value="Unassembled WGS sequence"/>
</dbReference>
<evidence type="ECO:0000313" key="2">
    <source>
        <dbReference type="EMBL" id="STQ88311.1"/>
    </source>
</evidence>
<gene>
    <name evidence="2" type="ORF">NCTC13156_01148</name>
</gene>
<dbReference type="InterPro" id="IPR028098">
    <property type="entry name" value="Glyco_trans_4-like_N"/>
</dbReference>
<sequence length="383" mass="45601">MQIKATKVKKLLIIHFHNHITQPRVRREYDLLKGRYKLFGMGYVDCQREGVEFIVIKKPKWNCKMKIIQRFWLLLRQYERVYWNLPQIKEAEEKLKDYEFDIILAHNEETIPLVLKYKKNAKIILNMHEYAPREFENFFWWKFYFASYKHYLCQTYLKQVDYMYSVSEGIAKEYEKNYGVKCDVITSAAKYHTPPHSLICHEPIKLIHHGLASPDRYIHKMIEMMDYVDDRFTLDLMLVSTYYQDYFKTLQQMTSGRKNTRIIPIVPFEEIIPFTSQYDIGMFLVPFSTFNLKMCLPNKFFEFIQARLAIAIGPSPEMAKLVQQYHLGIISKDFTPKSMAESLNKLTKEEILQYKENSNKAAKILNAQNEGEKLLKIVEEVLG</sequence>
<evidence type="ECO:0000259" key="1">
    <source>
        <dbReference type="Pfam" id="PF13439"/>
    </source>
</evidence>
<accession>A0A377Q1G5</accession>
<keyword evidence="2" id="KW-0808">Transferase</keyword>
<organism evidence="2 3">
    <name type="scientific">Helicobacter pullorum</name>
    <dbReference type="NCBI Taxonomy" id="35818"/>
    <lineage>
        <taxon>Bacteria</taxon>
        <taxon>Pseudomonadati</taxon>
        <taxon>Campylobacterota</taxon>
        <taxon>Epsilonproteobacteria</taxon>
        <taxon>Campylobacterales</taxon>
        <taxon>Helicobacteraceae</taxon>
        <taxon>Helicobacter</taxon>
    </lineage>
</organism>
<dbReference type="SUPFAM" id="SSF53756">
    <property type="entry name" value="UDP-Glycosyltransferase/glycogen phosphorylase"/>
    <property type="match status" value="1"/>
</dbReference>
<dbReference type="Gene3D" id="3.40.50.2000">
    <property type="entry name" value="Glycogen Phosphorylase B"/>
    <property type="match status" value="2"/>
</dbReference>